<proteinExistence type="predicted"/>
<dbReference type="AlphaFoldDB" id="A0A0F9UL10"/>
<organism evidence="1">
    <name type="scientific">marine sediment metagenome</name>
    <dbReference type="NCBI Taxonomy" id="412755"/>
    <lineage>
        <taxon>unclassified sequences</taxon>
        <taxon>metagenomes</taxon>
        <taxon>ecological metagenomes</taxon>
    </lineage>
</organism>
<reference evidence="1" key="1">
    <citation type="journal article" date="2015" name="Nature">
        <title>Complex archaea that bridge the gap between prokaryotes and eukaryotes.</title>
        <authorList>
            <person name="Spang A."/>
            <person name="Saw J.H."/>
            <person name="Jorgensen S.L."/>
            <person name="Zaremba-Niedzwiedzka K."/>
            <person name="Martijn J."/>
            <person name="Lind A.E."/>
            <person name="van Eijk R."/>
            <person name="Schleper C."/>
            <person name="Guy L."/>
            <person name="Ettema T.J."/>
        </authorList>
    </citation>
    <scope>NUCLEOTIDE SEQUENCE</scope>
</reference>
<protein>
    <submittedName>
        <fullName evidence="1">Uncharacterized protein</fullName>
    </submittedName>
</protein>
<evidence type="ECO:0000313" key="1">
    <source>
        <dbReference type="EMBL" id="KKN92324.1"/>
    </source>
</evidence>
<sequence length="103" mass="11830">MTTRNTWSRRDDLGKLYEADVILWPGSTPVIQGDWQLVLNTGKAIVTSRRYHQHGERWYCVVVDAADGPSFRSTWKCGRCGERVPDEMEGYITLARWALNDKA</sequence>
<name>A0A0F9UL10_9ZZZZ</name>
<accession>A0A0F9UL10</accession>
<comment type="caution">
    <text evidence="1">The sequence shown here is derived from an EMBL/GenBank/DDBJ whole genome shotgun (WGS) entry which is preliminary data.</text>
</comment>
<gene>
    <name evidence="1" type="ORF">LCGC14_0208150</name>
</gene>
<dbReference type="EMBL" id="LAZR01000095">
    <property type="protein sequence ID" value="KKN92324.1"/>
    <property type="molecule type" value="Genomic_DNA"/>
</dbReference>